<dbReference type="Pfam" id="PF06574">
    <property type="entry name" value="FAD_syn"/>
    <property type="match status" value="1"/>
</dbReference>
<evidence type="ECO:0000259" key="16">
    <source>
        <dbReference type="SMART" id="SM00904"/>
    </source>
</evidence>
<dbReference type="Pfam" id="PF01687">
    <property type="entry name" value="Flavokinase"/>
    <property type="match status" value="1"/>
</dbReference>
<evidence type="ECO:0000256" key="4">
    <source>
        <dbReference type="ARBA" id="ARBA00022630"/>
    </source>
</evidence>
<dbReference type="KEGG" id="mmob:F6R98_16085"/>
<keyword evidence="5 15" id="KW-0288">FMN</keyword>
<dbReference type="EMBL" id="CP044205">
    <property type="protein sequence ID" value="QFY43960.1"/>
    <property type="molecule type" value="Genomic_DNA"/>
</dbReference>
<dbReference type="PIRSF" id="PIRSF004491">
    <property type="entry name" value="FAD_Synth"/>
    <property type="match status" value="1"/>
</dbReference>
<comment type="similarity">
    <text evidence="15">Belongs to the ribF family.</text>
</comment>
<dbReference type="AlphaFoldDB" id="A0A5Q0BJH9"/>
<dbReference type="SMART" id="SM00904">
    <property type="entry name" value="Flavokinase"/>
    <property type="match status" value="1"/>
</dbReference>
<evidence type="ECO:0000313" key="18">
    <source>
        <dbReference type="Proteomes" id="UP000325755"/>
    </source>
</evidence>
<evidence type="ECO:0000256" key="13">
    <source>
        <dbReference type="ARBA" id="ARBA00047880"/>
    </source>
</evidence>
<dbReference type="GO" id="GO:0005524">
    <property type="term" value="F:ATP binding"/>
    <property type="evidence" value="ECO:0007669"/>
    <property type="project" value="UniProtKB-UniRule"/>
</dbReference>
<evidence type="ECO:0000256" key="9">
    <source>
        <dbReference type="ARBA" id="ARBA00022777"/>
    </source>
</evidence>
<feature type="domain" description="Riboflavin kinase" evidence="16">
    <location>
        <begin position="183"/>
        <end position="308"/>
    </location>
</feature>
<dbReference type="InterPro" id="IPR023465">
    <property type="entry name" value="Riboflavin_kinase_dom_sf"/>
</dbReference>
<keyword evidence="8 15" id="KW-0547">Nucleotide-binding</keyword>
<evidence type="ECO:0000256" key="7">
    <source>
        <dbReference type="ARBA" id="ARBA00022695"/>
    </source>
</evidence>
<dbReference type="PANTHER" id="PTHR22749:SF6">
    <property type="entry name" value="RIBOFLAVIN KINASE"/>
    <property type="match status" value="1"/>
</dbReference>
<dbReference type="GO" id="GO:0008531">
    <property type="term" value="F:riboflavin kinase activity"/>
    <property type="evidence" value="ECO:0007669"/>
    <property type="project" value="UniProtKB-UniRule"/>
</dbReference>
<comment type="pathway">
    <text evidence="2 15">Cofactor biosynthesis; FAD biosynthesis; FAD from FMN: step 1/1.</text>
</comment>
<dbReference type="Proteomes" id="UP000325755">
    <property type="component" value="Chromosome"/>
</dbReference>
<dbReference type="FunCoup" id="A0A5Q0BJH9">
    <property type="interactions" value="454"/>
</dbReference>
<dbReference type="CDD" id="cd02064">
    <property type="entry name" value="FAD_synthetase_N"/>
    <property type="match status" value="1"/>
</dbReference>
<comment type="catalytic activity">
    <reaction evidence="14 15">
        <text>FMN + ATP + H(+) = FAD + diphosphate</text>
        <dbReference type="Rhea" id="RHEA:17237"/>
        <dbReference type="ChEBI" id="CHEBI:15378"/>
        <dbReference type="ChEBI" id="CHEBI:30616"/>
        <dbReference type="ChEBI" id="CHEBI:33019"/>
        <dbReference type="ChEBI" id="CHEBI:57692"/>
        <dbReference type="ChEBI" id="CHEBI:58210"/>
        <dbReference type="EC" id="2.7.7.2"/>
    </reaction>
</comment>
<evidence type="ECO:0000256" key="8">
    <source>
        <dbReference type="ARBA" id="ARBA00022741"/>
    </source>
</evidence>
<dbReference type="NCBIfam" id="NF004163">
    <property type="entry name" value="PRK05627.1-6"/>
    <property type="match status" value="1"/>
</dbReference>
<evidence type="ECO:0000256" key="1">
    <source>
        <dbReference type="ARBA" id="ARBA00002121"/>
    </source>
</evidence>
<evidence type="ECO:0000256" key="14">
    <source>
        <dbReference type="ARBA" id="ARBA00049494"/>
    </source>
</evidence>
<dbReference type="EC" id="2.7.7.2" evidence="15"/>
<keyword evidence="18" id="KW-1185">Reference proteome</keyword>
<dbReference type="InParanoid" id="A0A5Q0BJH9"/>
<evidence type="ECO:0000256" key="11">
    <source>
        <dbReference type="ARBA" id="ARBA00022840"/>
    </source>
</evidence>
<dbReference type="FunFam" id="3.40.50.620:FF:000021">
    <property type="entry name" value="Riboflavin biosynthesis protein"/>
    <property type="match status" value="1"/>
</dbReference>
<keyword evidence="10 15" id="KW-0274">FAD</keyword>
<evidence type="ECO:0000256" key="6">
    <source>
        <dbReference type="ARBA" id="ARBA00022679"/>
    </source>
</evidence>
<comment type="function">
    <text evidence="1">Catalyzes the phosphorylation of riboflavin to FMN followed by the adenylation of FMN to FAD.</text>
</comment>
<dbReference type="InterPro" id="IPR015865">
    <property type="entry name" value="Riboflavin_kinase_bac/euk"/>
</dbReference>
<dbReference type="Gene3D" id="2.40.30.30">
    <property type="entry name" value="Riboflavin kinase-like"/>
    <property type="match status" value="1"/>
</dbReference>
<evidence type="ECO:0000256" key="12">
    <source>
        <dbReference type="ARBA" id="ARBA00023268"/>
    </source>
</evidence>
<dbReference type="SUPFAM" id="SSF52374">
    <property type="entry name" value="Nucleotidylyl transferase"/>
    <property type="match status" value="1"/>
</dbReference>
<dbReference type="EC" id="2.7.1.26" evidence="15"/>
<keyword evidence="11 15" id="KW-0067">ATP-binding</keyword>
<dbReference type="NCBIfam" id="TIGR00083">
    <property type="entry name" value="ribF"/>
    <property type="match status" value="1"/>
</dbReference>
<dbReference type="GO" id="GO:0009231">
    <property type="term" value="P:riboflavin biosynthetic process"/>
    <property type="evidence" value="ECO:0007669"/>
    <property type="project" value="InterPro"/>
</dbReference>
<dbReference type="NCBIfam" id="NF004159">
    <property type="entry name" value="PRK05627.1-2"/>
    <property type="match status" value="1"/>
</dbReference>
<keyword evidence="7 15" id="KW-0548">Nucleotidyltransferase</keyword>
<accession>A0A5Q0BJH9</accession>
<evidence type="ECO:0000256" key="3">
    <source>
        <dbReference type="ARBA" id="ARBA00005201"/>
    </source>
</evidence>
<evidence type="ECO:0000313" key="17">
    <source>
        <dbReference type="EMBL" id="QFY43960.1"/>
    </source>
</evidence>
<evidence type="ECO:0000256" key="10">
    <source>
        <dbReference type="ARBA" id="ARBA00022827"/>
    </source>
</evidence>
<dbReference type="InterPro" id="IPR014729">
    <property type="entry name" value="Rossmann-like_a/b/a_fold"/>
</dbReference>
<comment type="pathway">
    <text evidence="3 15">Cofactor biosynthesis; FMN biosynthesis; FMN from riboflavin (ATP route): step 1/1.</text>
</comment>
<dbReference type="InterPro" id="IPR002606">
    <property type="entry name" value="Riboflavin_kinase_bac"/>
</dbReference>
<name>A0A5Q0BJH9_9GAMM</name>
<dbReference type="SUPFAM" id="SSF82114">
    <property type="entry name" value="Riboflavin kinase-like"/>
    <property type="match status" value="1"/>
</dbReference>
<dbReference type="PANTHER" id="PTHR22749">
    <property type="entry name" value="RIBOFLAVIN KINASE/FMN ADENYLYLTRANSFERASE"/>
    <property type="match status" value="1"/>
</dbReference>
<sequence>MRLIRGVWALPQFADGCVATIGNFDGVHLGHRSIICELADEGARRGLPVVVVLFEPQPLEYFRPEDAPPRLTRLREKLACMCDLPVDAVLLLRFTSAFAAMPPETFIQRVLVEGLRVRHLLIGDDFRFGNRRSGDYSLLRAVSAAAGFDVADTRSIQFDGVRVSSTLIRETLSASNMALATRLLGRPFFLCGRVIEGNRLGRSIGFPTANMSVFGKTAPISGVFAVTMGGIAAQPIPGVANIGVRPTLGGRDDIRLETHLFDFDASIYGKRVSVYFHHKIRDEQLFQDISALKKQITQDVLSARAYFEHHATNPLLTVTT</sequence>
<evidence type="ECO:0000256" key="2">
    <source>
        <dbReference type="ARBA" id="ARBA00004726"/>
    </source>
</evidence>
<keyword evidence="4 15" id="KW-0285">Flavoprotein</keyword>
<dbReference type="RefSeq" id="WP_153249930.1">
    <property type="nucleotide sequence ID" value="NZ_CP044205.1"/>
</dbReference>
<gene>
    <name evidence="17" type="primary">ribF</name>
    <name evidence="17" type="ORF">F6R98_16085</name>
</gene>
<protein>
    <recommendedName>
        <fullName evidence="15">Riboflavin biosynthesis protein</fullName>
    </recommendedName>
    <domain>
        <recommendedName>
            <fullName evidence="15">Riboflavin kinase</fullName>
            <ecNumber evidence="15">2.7.1.26</ecNumber>
        </recommendedName>
        <alternativeName>
            <fullName evidence="15">Flavokinase</fullName>
        </alternativeName>
    </domain>
    <domain>
        <recommendedName>
            <fullName evidence="15">FMN adenylyltransferase</fullName>
            <ecNumber evidence="15">2.7.7.2</ecNumber>
        </recommendedName>
        <alternativeName>
            <fullName evidence="15">FAD pyrophosphorylase</fullName>
        </alternativeName>
        <alternativeName>
            <fullName evidence="15">FAD synthase</fullName>
        </alternativeName>
    </domain>
</protein>
<evidence type="ECO:0000256" key="15">
    <source>
        <dbReference type="PIRNR" id="PIRNR004491"/>
    </source>
</evidence>
<dbReference type="UniPathway" id="UPA00277">
    <property type="reaction ID" value="UER00407"/>
</dbReference>
<dbReference type="InterPro" id="IPR023468">
    <property type="entry name" value="Riboflavin_kinase"/>
</dbReference>
<dbReference type="GO" id="GO:0006747">
    <property type="term" value="P:FAD biosynthetic process"/>
    <property type="evidence" value="ECO:0007669"/>
    <property type="project" value="UniProtKB-UniRule"/>
</dbReference>
<keyword evidence="12" id="KW-0511">Multifunctional enzyme</keyword>
<dbReference type="GO" id="GO:0003919">
    <property type="term" value="F:FMN adenylyltransferase activity"/>
    <property type="evidence" value="ECO:0007669"/>
    <property type="project" value="UniProtKB-UniRule"/>
</dbReference>
<dbReference type="OrthoDB" id="9803667at2"/>
<keyword evidence="9 15" id="KW-0418">Kinase</keyword>
<dbReference type="InterPro" id="IPR015864">
    <property type="entry name" value="FAD_synthase"/>
</dbReference>
<comment type="catalytic activity">
    <reaction evidence="13 15">
        <text>riboflavin + ATP = FMN + ADP + H(+)</text>
        <dbReference type="Rhea" id="RHEA:14357"/>
        <dbReference type="ChEBI" id="CHEBI:15378"/>
        <dbReference type="ChEBI" id="CHEBI:30616"/>
        <dbReference type="ChEBI" id="CHEBI:57986"/>
        <dbReference type="ChEBI" id="CHEBI:58210"/>
        <dbReference type="ChEBI" id="CHEBI:456216"/>
        <dbReference type="EC" id="2.7.1.26"/>
    </reaction>
</comment>
<dbReference type="UniPathway" id="UPA00276">
    <property type="reaction ID" value="UER00406"/>
</dbReference>
<evidence type="ECO:0000256" key="5">
    <source>
        <dbReference type="ARBA" id="ARBA00022643"/>
    </source>
</evidence>
<dbReference type="GO" id="GO:0009398">
    <property type="term" value="P:FMN biosynthetic process"/>
    <property type="evidence" value="ECO:0007669"/>
    <property type="project" value="UniProtKB-UniRule"/>
</dbReference>
<reference evidence="17 18" key="1">
    <citation type="submission" date="2019-09" db="EMBL/GenBank/DDBJ databases">
        <title>Ecophysiology of the spiral-shaped methanotroph Methylospira mobilis as revealed by the complete genome sequence.</title>
        <authorList>
            <person name="Oshkin I.Y."/>
            <person name="Dedysh S.N."/>
            <person name="Miroshnikov K."/>
            <person name="Danilova O.V."/>
            <person name="Hakobyan A."/>
            <person name="Liesack W."/>
        </authorList>
    </citation>
    <scope>NUCLEOTIDE SEQUENCE [LARGE SCALE GENOMIC DNA]</scope>
    <source>
        <strain evidence="17 18">Shm1</strain>
    </source>
</reference>
<keyword evidence="6 15" id="KW-0808">Transferase</keyword>
<proteinExistence type="inferred from homology"/>
<dbReference type="Gene3D" id="3.40.50.620">
    <property type="entry name" value="HUPs"/>
    <property type="match status" value="1"/>
</dbReference>
<organism evidence="17 18">
    <name type="scientific">Candidatus Methylospira mobilis</name>
    <dbReference type="NCBI Taxonomy" id="1808979"/>
    <lineage>
        <taxon>Bacteria</taxon>
        <taxon>Pseudomonadati</taxon>
        <taxon>Pseudomonadota</taxon>
        <taxon>Gammaproteobacteria</taxon>
        <taxon>Methylococcales</taxon>
        <taxon>Methylococcaceae</taxon>
        <taxon>Candidatus Methylospira</taxon>
    </lineage>
</organism>